<dbReference type="EMBL" id="JAAXPG010000021">
    <property type="protein sequence ID" value="NKZ00132.1"/>
    <property type="molecule type" value="Genomic_DNA"/>
</dbReference>
<accession>A0A7X6MF53</accession>
<comment type="caution">
    <text evidence="1">The sequence shown here is derived from an EMBL/GenBank/DDBJ whole genome shotgun (WGS) entry which is preliminary data.</text>
</comment>
<dbReference type="RefSeq" id="WP_168444090.1">
    <property type="nucleotide sequence ID" value="NZ_JAAXPG010000021.1"/>
</dbReference>
<dbReference type="Proteomes" id="UP000553209">
    <property type="component" value="Unassembled WGS sequence"/>
</dbReference>
<dbReference type="AlphaFoldDB" id="A0A7X6MF53"/>
<evidence type="ECO:0000313" key="2">
    <source>
        <dbReference type="Proteomes" id="UP000553209"/>
    </source>
</evidence>
<name>A0A7X6MF53_9ACTN</name>
<protein>
    <submittedName>
        <fullName evidence="1">Molecular chaperone DnaJ</fullName>
    </submittedName>
</protein>
<dbReference type="InterPro" id="IPR036410">
    <property type="entry name" value="HSP_DnaJ_Cys-rich_dom_sf"/>
</dbReference>
<gene>
    <name evidence="1" type="ORF">HGB44_21025</name>
</gene>
<dbReference type="SUPFAM" id="SSF57938">
    <property type="entry name" value="DnaJ/Hsp40 cysteine-rich domain"/>
    <property type="match status" value="1"/>
</dbReference>
<reference evidence="1 2" key="1">
    <citation type="submission" date="2020-04" db="EMBL/GenBank/DDBJ databases">
        <title>MicrobeNet Type strains.</title>
        <authorList>
            <person name="Nicholson A.C."/>
        </authorList>
    </citation>
    <scope>NUCLEOTIDE SEQUENCE [LARGE SCALE GENOMIC DNA]</scope>
    <source>
        <strain evidence="1 2">ATCC 23612</strain>
    </source>
</reference>
<keyword evidence="2" id="KW-1185">Reference proteome</keyword>
<organism evidence="1 2">
    <name type="scientific">Nocardiopsis alborubida</name>
    <dbReference type="NCBI Taxonomy" id="146802"/>
    <lineage>
        <taxon>Bacteria</taxon>
        <taxon>Bacillati</taxon>
        <taxon>Actinomycetota</taxon>
        <taxon>Actinomycetes</taxon>
        <taxon>Streptosporangiales</taxon>
        <taxon>Nocardiopsidaceae</taxon>
        <taxon>Nocardiopsis</taxon>
    </lineage>
</organism>
<dbReference type="Gene3D" id="2.10.230.10">
    <property type="entry name" value="Heat shock protein DnaJ, cysteine-rich domain"/>
    <property type="match status" value="1"/>
</dbReference>
<evidence type="ECO:0000313" key="1">
    <source>
        <dbReference type="EMBL" id="NKZ00132.1"/>
    </source>
</evidence>
<sequence>MANTKYETCIICNGTGRVVVEKLGILGGRRYGTCGKCDGSGKTVVYRP</sequence>
<proteinExistence type="predicted"/>